<comment type="caution">
    <text evidence="2">The sequence shown here is derived from an EMBL/GenBank/DDBJ whole genome shotgun (WGS) entry which is preliminary data.</text>
</comment>
<dbReference type="EMBL" id="JAAOCP010000009">
    <property type="protein sequence ID" value="MBJ7639339.1"/>
    <property type="molecule type" value="Genomic_DNA"/>
</dbReference>
<dbReference type="Proteomes" id="UP000719917">
    <property type="component" value="Unassembled WGS sequence"/>
</dbReference>
<sequence>MAEKTRFKGEILGKEITITAAESQAHMKAVFELANQQLDQMKQLAPKLSDDQLLTLLAINALSDQLKMQAEKDHAE</sequence>
<dbReference type="SUPFAM" id="SSF102829">
    <property type="entry name" value="Cell division protein ZapA-like"/>
    <property type="match status" value="1"/>
</dbReference>
<dbReference type="Pfam" id="PF05164">
    <property type="entry name" value="ZapA"/>
    <property type="match status" value="1"/>
</dbReference>
<evidence type="ECO:0000313" key="4">
    <source>
        <dbReference type="Proteomes" id="UP000728106"/>
    </source>
</evidence>
<dbReference type="InterPro" id="IPR036192">
    <property type="entry name" value="Cell_div_ZapA-like_sf"/>
</dbReference>
<name>A0A0R2F0D8_WEICO</name>
<keyword evidence="4" id="KW-1185">Reference proteome</keyword>
<protein>
    <submittedName>
        <fullName evidence="2">Cell division protein ZapA</fullName>
    </submittedName>
</protein>
<gene>
    <name evidence="2" type="primary">zapA</name>
    <name evidence="3" type="ORF">GTU77_06310</name>
    <name evidence="2" type="ORF">HAU20_08085</name>
    <name evidence="1" type="ORF">HAU43_07640</name>
</gene>
<evidence type="ECO:0000313" key="3">
    <source>
        <dbReference type="EMBL" id="NBA11825.1"/>
    </source>
</evidence>
<dbReference type="Proteomes" id="UP000808038">
    <property type="component" value="Unassembled WGS sequence"/>
</dbReference>
<accession>A0A0R2F0D8</accession>
<reference evidence="2" key="2">
    <citation type="submission" date="2020-02" db="EMBL/GenBank/DDBJ databases">
        <authorList>
            <person name="Fontana A."/>
            <person name="Patrone V."/>
            <person name="Morelli L."/>
        </authorList>
    </citation>
    <scope>NUCLEOTIDE SEQUENCE</scope>
    <source>
        <strain evidence="1">CCUG 30943</strain>
        <strain evidence="2">CCUG 43002</strain>
    </source>
</reference>
<keyword evidence="2" id="KW-0132">Cell division</keyword>
<dbReference type="GO" id="GO:0051301">
    <property type="term" value="P:cell division"/>
    <property type="evidence" value="ECO:0007669"/>
    <property type="project" value="UniProtKB-KW"/>
</dbReference>
<dbReference type="GeneID" id="57978676"/>
<proteinExistence type="predicted"/>
<dbReference type="RefSeq" id="WP_003609937.1">
    <property type="nucleotide sequence ID" value="NZ_ALXH01000075.1"/>
</dbReference>
<reference evidence="3" key="1">
    <citation type="submission" date="2020-01" db="EMBL/GenBank/DDBJ databases">
        <title>First Reported Case and Whole Genome of Weissella confusa in an Equid.</title>
        <authorList>
            <person name="Little S.V."/>
            <person name="Lawhon S.D."/>
        </authorList>
    </citation>
    <scope>NUCLEOTIDE SEQUENCE</scope>
    <source>
        <strain evidence="3">718955</strain>
    </source>
</reference>
<dbReference type="OrthoDB" id="2139724at2"/>
<dbReference type="Gene3D" id="6.10.250.790">
    <property type="match status" value="1"/>
</dbReference>
<reference evidence="2 4" key="3">
    <citation type="journal article" date="2021" name="Int. J. Food Microbiol.">
        <title>Safety demonstration of a microbial species for use in the food chain: Weissella confusa.</title>
        <authorList>
            <person name="Bourdichon F."/>
            <person name="Patrone V."/>
            <person name="Fontana A."/>
            <person name="Milani G."/>
            <person name="Morelli L."/>
        </authorList>
    </citation>
    <scope>NUCLEOTIDE SEQUENCE [LARGE SCALE GENOMIC DNA]</scope>
    <source>
        <strain evidence="1">CCUG 30943</strain>
        <strain evidence="2 4">CCUG 43002</strain>
    </source>
</reference>
<dbReference type="InterPro" id="IPR007838">
    <property type="entry name" value="Cell_div_ZapA-like"/>
</dbReference>
<dbReference type="InterPro" id="IPR053712">
    <property type="entry name" value="Bac_CellDiv_Activator"/>
</dbReference>
<dbReference type="AlphaFoldDB" id="A0A0R2F0D8"/>
<keyword evidence="2" id="KW-0131">Cell cycle</keyword>
<evidence type="ECO:0000313" key="1">
    <source>
        <dbReference type="EMBL" id="MBJ7632955.1"/>
    </source>
</evidence>
<organism evidence="2 4">
    <name type="scientific">Weissella confusa</name>
    <name type="common">Lactobacillus confusus</name>
    <dbReference type="NCBI Taxonomy" id="1583"/>
    <lineage>
        <taxon>Bacteria</taxon>
        <taxon>Bacillati</taxon>
        <taxon>Bacillota</taxon>
        <taxon>Bacilli</taxon>
        <taxon>Lactobacillales</taxon>
        <taxon>Lactobacillaceae</taxon>
        <taxon>Weissella</taxon>
    </lineage>
</organism>
<evidence type="ECO:0000313" key="2">
    <source>
        <dbReference type="EMBL" id="MBJ7639339.1"/>
    </source>
</evidence>
<dbReference type="EMBL" id="JAAAMQ010000012">
    <property type="protein sequence ID" value="NBA11825.1"/>
    <property type="molecule type" value="Genomic_DNA"/>
</dbReference>
<dbReference type="EMBL" id="JAAOCX010000009">
    <property type="protein sequence ID" value="MBJ7632955.1"/>
    <property type="molecule type" value="Genomic_DNA"/>
</dbReference>
<dbReference type="Proteomes" id="UP000728106">
    <property type="component" value="Unassembled WGS sequence"/>
</dbReference>